<reference evidence="1" key="1">
    <citation type="submission" date="2020-11" db="EMBL/GenBank/DDBJ databases">
        <authorList>
            <consortium name="DOE Joint Genome Institute"/>
            <person name="Ahrendt S."/>
            <person name="Riley R."/>
            <person name="Andreopoulos W."/>
            <person name="LaButti K."/>
            <person name="Pangilinan J."/>
            <person name="Ruiz-duenas F.J."/>
            <person name="Barrasa J.M."/>
            <person name="Sanchez-Garcia M."/>
            <person name="Camarero S."/>
            <person name="Miyauchi S."/>
            <person name="Serrano A."/>
            <person name="Linde D."/>
            <person name="Babiker R."/>
            <person name="Drula E."/>
            <person name="Ayuso-Fernandez I."/>
            <person name="Pacheco R."/>
            <person name="Padilla G."/>
            <person name="Ferreira P."/>
            <person name="Barriuso J."/>
            <person name="Kellner H."/>
            <person name="Castanera R."/>
            <person name="Alfaro M."/>
            <person name="Ramirez L."/>
            <person name="Pisabarro A.G."/>
            <person name="Kuo A."/>
            <person name="Tritt A."/>
            <person name="Lipzen A."/>
            <person name="He G."/>
            <person name="Yan M."/>
            <person name="Ng V."/>
            <person name="Cullen D."/>
            <person name="Martin F."/>
            <person name="Rosso M.-N."/>
            <person name="Henrissat B."/>
            <person name="Hibbett D."/>
            <person name="Martinez A.T."/>
            <person name="Grigoriev I.V."/>
        </authorList>
    </citation>
    <scope>NUCLEOTIDE SEQUENCE</scope>
    <source>
        <strain evidence="1">AH 44721</strain>
    </source>
</reference>
<dbReference type="OrthoDB" id="3269417at2759"/>
<name>A0A9P5NLT2_GYMJU</name>
<accession>A0A9P5NLT2</accession>
<keyword evidence="2" id="KW-1185">Reference proteome</keyword>
<evidence type="ECO:0000313" key="1">
    <source>
        <dbReference type="EMBL" id="KAF8894377.1"/>
    </source>
</evidence>
<protein>
    <submittedName>
        <fullName evidence="1">Uncharacterized protein</fullName>
    </submittedName>
</protein>
<evidence type="ECO:0000313" key="2">
    <source>
        <dbReference type="Proteomes" id="UP000724874"/>
    </source>
</evidence>
<dbReference type="AlphaFoldDB" id="A0A9P5NLT2"/>
<organism evidence="1 2">
    <name type="scientific">Gymnopilus junonius</name>
    <name type="common">Spectacular rustgill mushroom</name>
    <name type="synonym">Gymnopilus spectabilis subsp. junonius</name>
    <dbReference type="NCBI Taxonomy" id="109634"/>
    <lineage>
        <taxon>Eukaryota</taxon>
        <taxon>Fungi</taxon>
        <taxon>Dikarya</taxon>
        <taxon>Basidiomycota</taxon>
        <taxon>Agaricomycotina</taxon>
        <taxon>Agaricomycetes</taxon>
        <taxon>Agaricomycetidae</taxon>
        <taxon>Agaricales</taxon>
        <taxon>Agaricineae</taxon>
        <taxon>Hymenogastraceae</taxon>
        <taxon>Gymnopilus</taxon>
    </lineage>
</organism>
<gene>
    <name evidence="1" type="ORF">CPB84DRAFT_1682669</name>
</gene>
<dbReference type="EMBL" id="JADNYJ010000064">
    <property type="protein sequence ID" value="KAF8894377.1"/>
    <property type="molecule type" value="Genomic_DNA"/>
</dbReference>
<dbReference type="Proteomes" id="UP000724874">
    <property type="component" value="Unassembled WGS sequence"/>
</dbReference>
<proteinExistence type="predicted"/>
<feature type="non-terminal residue" evidence="1">
    <location>
        <position position="1"/>
    </location>
</feature>
<sequence length="163" mass="18594">FTTNASEMKKLAAHDFEDLLQCSIPVFEGLFPEPYNSMVQILLYCTAEWHAFVKLHLHTDNTLNHLDELTQDLGKLMHNFRDISDANFATFELPQETEAHNRWQQKGKGKATEHMGNSTSAGRKLKNLNLLTYKWHSLADYVKSIHLFGCTDGFSTQVGELAH</sequence>
<comment type="caution">
    <text evidence="1">The sequence shown here is derived from an EMBL/GenBank/DDBJ whole genome shotgun (WGS) entry which is preliminary data.</text>
</comment>